<evidence type="ECO:0000256" key="1">
    <source>
        <dbReference type="ARBA" id="ARBA00009861"/>
    </source>
</evidence>
<dbReference type="InterPro" id="IPR023213">
    <property type="entry name" value="CAT-like_dom_sf"/>
</dbReference>
<dbReference type="GO" id="GO:0016747">
    <property type="term" value="F:acyltransferase activity, transferring groups other than amino-acyl groups"/>
    <property type="evidence" value="ECO:0007669"/>
    <property type="project" value="TreeGrafter"/>
</dbReference>
<dbReference type="Gene3D" id="3.30.559.10">
    <property type="entry name" value="Chloramphenicol acetyltransferase-like domain"/>
    <property type="match status" value="2"/>
</dbReference>
<comment type="caution">
    <text evidence="4">The sequence shown here is derived from an EMBL/GenBank/DDBJ whole genome shotgun (WGS) entry which is preliminary data.</text>
</comment>
<comment type="similarity">
    <text evidence="1">Belongs to the plant acyltransferase family.</text>
</comment>
<dbReference type="AlphaFoldDB" id="A0A835V6B0"/>
<dbReference type="InterPro" id="IPR050317">
    <property type="entry name" value="Plant_Fungal_Acyltransferase"/>
</dbReference>
<dbReference type="PANTHER" id="PTHR31642:SF231">
    <property type="entry name" value="BAHD FAMILY ACYLTRANSFERASE, CLADE V"/>
    <property type="match status" value="1"/>
</dbReference>
<evidence type="ECO:0000313" key="4">
    <source>
        <dbReference type="EMBL" id="KAG0487012.1"/>
    </source>
</evidence>
<evidence type="ECO:0008006" key="6">
    <source>
        <dbReference type="Google" id="ProtNLM"/>
    </source>
</evidence>
<sequence>MENVYLSEKNIKKSETITLFSPRNPTPMQVVYLSNIDQTVAFHVETAFFYEVPEGNEADTSDIIEQVKRAVSEVLLIPYYFMAGRLSFNLHENRLELVCNNKGVQFVGATSNLTLKELGDLTHPNPSFKHLVPLIMGSKNLDDIPLFSIQVTRFSCGAFSVGFATNHSILDGKSAADMFLNLASICRGEDMKTHELNIDRSCIRARNPPQVKFQHTEYIKLAEPSHTSFTSPIASPQASRPLGVANFKLFSFSPEMINCLKNKSEMNCSSFEALVAHLWRARTKAVFDDLMKVSSVLFAVDIRSRMSPQLPRGFIGNAVITASAEARVADLGKMSFSFCIGLVREAINRVNDEYVRSVIDWLELHKGVPSALNGNFFVSAWWKLPFHELDFGCGKPVYGGPVVSGMEEFVLLLSDGCEMGNEKERGINVWIALEPEKMHKFQYHVFEM</sequence>
<keyword evidence="2" id="KW-0808">Transferase</keyword>
<dbReference type="EMBL" id="JADCNM010000004">
    <property type="protein sequence ID" value="KAG0487012.1"/>
    <property type="molecule type" value="Genomic_DNA"/>
</dbReference>
<keyword evidence="3" id="KW-0012">Acyltransferase</keyword>
<proteinExistence type="inferred from homology"/>
<dbReference type="PANTHER" id="PTHR31642">
    <property type="entry name" value="TRICHOTHECENE 3-O-ACETYLTRANSFERASE"/>
    <property type="match status" value="1"/>
</dbReference>
<dbReference type="Proteomes" id="UP000639772">
    <property type="component" value="Unassembled WGS sequence"/>
</dbReference>
<evidence type="ECO:0000256" key="2">
    <source>
        <dbReference type="ARBA" id="ARBA00022679"/>
    </source>
</evidence>
<evidence type="ECO:0000313" key="5">
    <source>
        <dbReference type="Proteomes" id="UP000639772"/>
    </source>
</evidence>
<name>A0A835V6B0_VANPL</name>
<dbReference type="OrthoDB" id="671439at2759"/>
<accession>A0A835V6B0</accession>
<reference evidence="4 5" key="1">
    <citation type="journal article" date="2020" name="Nat. Food">
        <title>A phased Vanilla planifolia genome enables genetic improvement of flavour and production.</title>
        <authorList>
            <person name="Hasing T."/>
            <person name="Tang H."/>
            <person name="Brym M."/>
            <person name="Khazi F."/>
            <person name="Huang T."/>
            <person name="Chambers A.H."/>
        </authorList>
    </citation>
    <scope>NUCLEOTIDE SEQUENCE [LARGE SCALE GENOMIC DNA]</scope>
    <source>
        <tissue evidence="4">Leaf</tissue>
    </source>
</reference>
<protein>
    <recommendedName>
        <fullName evidence="6">Omega-hydroxypalmitate O-feruloyl transferase</fullName>
    </recommendedName>
</protein>
<organism evidence="4 5">
    <name type="scientific">Vanilla planifolia</name>
    <name type="common">Vanilla</name>
    <dbReference type="NCBI Taxonomy" id="51239"/>
    <lineage>
        <taxon>Eukaryota</taxon>
        <taxon>Viridiplantae</taxon>
        <taxon>Streptophyta</taxon>
        <taxon>Embryophyta</taxon>
        <taxon>Tracheophyta</taxon>
        <taxon>Spermatophyta</taxon>
        <taxon>Magnoliopsida</taxon>
        <taxon>Liliopsida</taxon>
        <taxon>Asparagales</taxon>
        <taxon>Orchidaceae</taxon>
        <taxon>Vanilloideae</taxon>
        <taxon>Vanilleae</taxon>
        <taxon>Vanilla</taxon>
    </lineage>
</organism>
<dbReference type="Pfam" id="PF02458">
    <property type="entry name" value="Transferase"/>
    <property type="match status" value="1"/>
</dbReference>
<evidence type="ECO:0000256" key="3">
    <source>
        <dbReference type="ARBA" id="ARBA00023315"/>
    </source>
</evidence>
<gene>
    <name evidence="4" type="ORF">HPP92_009107</name>
</gene>